<dbReference type="Gene3D" id="1.20.120.530">
    <property type="entry name" value="GntR ligand-binding domain-like"/>
    <property type="match status" value="1"/>
</dbReference>
<dbReference type="SUPFAM" id="SSF46785">
    <property type="entry name" value="Winged helix' DNA-binding domain"/>
    <property type="match status" value="1"/>
</dbReference>
<dbReference type="CDD" id="cd07377">
    <property type="entry name" value="WHTH_GntR"/>
    <property type="match status" value="1"/>
</dbReference>
<dbReference type="PRINTS" id="PR00035">
    <property type="entry name" value="HTHGNTR"/>
</dbReference>
<dbReference type="InterPro" id="IPR000485">
    <property type="entry name" value="AsnC-type_HTH_dom"/>
</dbReference>
<dbReference type="PANTHER" id="PTHR43537:SF5">
    <property type="entry name" value="UXU OPERON TRANSCRIPTIONAL REGULATOR"/>
    <property type="match status" value="1"/>
</dbReference>
<dbReference type="InterPro" id="IPR036388">
    <property type="entry name" value="WH-like_DNA-bd_sf"/>
</dbReference>
<keyword evidence="1" id="KW-0805">Transcription regulation</keyword>
<accession>A0A1G8ZYM2</accession>
<feature type="domain" description="HTH gntR-type" evidence="4">
    <location>
        <begin position="14"/>
        <end position="81"/>
    </location>
</feature>
<dbReference type="SMART" id="SM00895">
    <property type="entry name" value="FCD"/>
    <property type="match status" value="1"/>
</dbReference>
<proteinExistence type="predicted"/>
<dbReference type="SMART" id="SM00345">
    <property type="entry name" value="HTH_GNTR"/>
    <property type="match status" value="1"/>
</dbReference>
<dbReference type="InterPro" id="IPR000524">
    <property type="entry name" value="Tscrpt_reg_HTH_GntR"/>
</dbReference>
<dbReference type="InterPro" id="IPR011711">
    <property type="entry name" value="GntR_C"/>
</dbReference>
<dbReference type="PANTHER" id="PTHR43537">
    <property type="entry name" value="TRANSCRIPTIONAL REGULATOR, GNTR FAMILY"/>
    <property type="match status" value="1"/>
</dbReference>
<dbReference type="Proteomes" id="UP000182836">
    <property type="component" value="Unassembled WGS sequence"/>
</dbReference>
<dbReference type="GO" id="GO:0003700">
    <property type="term" value="F:DNA-binding transcription factor activity"/>
    <property type="evidence" value="ECO:0007669"/>
    <property type="project" value="InterPro"/>
</dbReference>
<gene>
    <name evidence="5" type="ORF">SAMN04487909_14322</name>
</gene>
<organism evidence="5 6">
    <name type="scientific">Aneurinibacillus migulanus</name>
    <name type="common">Bacillus migulanus</name>
    <dbReference type="NCBI Taxonomy" id="47500"/>
    <lineage>
        <taxon>Bacteria</taxon>
        <taxon>Bacillati</taxon>
        <taxon>Bacillota</taxon>
        <taxon>Bacilli</taxon>
        <taxon>Bacillales</taxon>
        <taxon>Paenibacillaceae</taxon>
        <taxon>Aneurinibacillus group</taxon>
        <taxon>Aneurinibacillus</taxon>
    </lineage>
</organism>
<evidence type="ECO:0000313" key="5">
    <source>
        <dbReference type="EMBL" id="SDK20229.1"/>
    </source>
</evidence>
<sequence>MLVSSHSTEKLRRTFVREEAYIIIRDWIVQGKLEPGQQVRDKELAEQLGVSRTPIREALLRLEDEGFVRTKPNRSTVVSPIDFHDAFQLYSIVWSLERLAMEQAFEQINHQHLQMMVETNQKLRNAMEEGDQLKALEVDNEFHSVYIELSGNQELTRILTGVKQKLKRLELYYFDKAADVQLSCDDHNRMIEALEQKNLPLALNIVEANWKRSLLRIQEYTTQVKQDK</sequence>
<dbReference type="PRINTS" id="PR00033">
    <property type="entry name" value="HTHASNC"/>
</dbReference>
<dbReference type="Gene3D" id="1.10.10.10">
    <property type="entry name" value="Winged helix-like DNA-binding domain superfamily/Winged helix DNA-binding domain"/>
    <property type="match status" value="1"/>
</dbReference>
<reference evidence="5 6" key="1">
    <citation type="submission" date="2016-10" db="EMBL/GenBank/DDBJ databases">
        <authorList>
            <person name="de Groot N.N."/>
        </authorList>
    </citation>
    <scope>NUCLEOTIDE SEQUENCE [LARGE SCALE GENOMIC DNA]</scope>
    <source>
        <strain evidence="5 6">DSM 2895</strain>
    </source>
</reference>
<dbReference type="AlphaFoldDB" id="A0A1G8ZYM2"/>
<evidence type="ECO:0000256" key="1">
    <source>
        <dbReference type="ARBA" id="ARBA00023015"/>
    </source>
</evidence>
<dbReference type="EMBL" id="FNED01000043">
    <property type="protein sequence ID" value="SDK20229.1"/>
    <property type="molecule type" value="Genomic_DNA"/>
</dbReference>
<dbReference type="Pfam" id="PF00392">
    <property type="entry name" value="GntR"/>
    <property type="match status" value="1"/>
</dbReference>
<dbReference type="PROSITE" id="PS50949">
    <property type="entry name" value="HTH_GNTR"/>
    <property type="match status" value="1"/>
</dbReference>
<evidence type="ECO:0000313" key="6">
    <source>
        <dbReference type="Proteomes" id="UP000182836"/>
    </source>
</evidence>
<dbReference type="InterPro" id="IPR008920">
    <property type="entry name" value="TF_FadR/GntR_C"/>
</dbReference>
<dbReference type="InterPro" id="IPR036390">
    <property type="entry name" value="WH_DNA-bd_sf"/>
</dbReference>
<keyword evidence="3" id="KW-0804">Transcription</keyword>
<name>A0A1G8ZYM2_ANEMI</name>
<evidence type="ECO:0000259" key="4">
    <source>
        <dbReference type="PROSITE" id="PS50949"/>
    </source>
</evidence>
<dbReference type="GO" id="GO:0043565">
    <property type="term" value="F:sequence-specific DNA binding"/>
    <property type="evidence" value="ECO:0007669"/>
    <property type="project" value="InterPro"/>
</dbReference>
<protein>
    <submittedName>
        <fullName evidence="5">DNA-binding transcriptional regulator, GntR family</fullName>
    </submittedName>
</protein>
<dbReference type="SUPFAM" id="SSF48008">
    <property type="entry name" value="GntR ligand-binding domain-like"/>
    <property type="match status" value="1"/>
</dbReference>
<dbReference type="Pfam" id="PF07729">
    <property type="entry name" value="FCD"/>
    <property type="match status" value="1"/>
</dbReference>
<evidence type="ECO:0000256" key="3">
    <source>
        <dbReference type="ARBA" id="ARBA00023163"/>
    </source>
</evidence>
<evidence type="ECO:0000256" key="2">
    <source>
        <dbReference type="ARBA" id="ARBA00023125"/>
    </source>
</evidence>
<keyword evidence="2 5" id="KW-0238">DNA-binding</keyword>